<organism evidence="1 2">
    <name type="scientific">Xiphophorus maculatus</name>
    <name type="common">Southern platyfish</name>
    <name type="synonym">Platypoecilus maculatus</name>
    <dbReference type="NCBI Taxonomy" id="8083"/>
    <lineage>
        <taxon>Eukaryota</taxon>
        <taxon>Metazoa</taxon>
        <taxon>Chordata</taxon>
        <taxon>Craniata</taxon>
        <taxon>Vertebrata</taxon>
        <taxon>Euteleostomi</taxon>
        <taxon>Actinopterygii</taxon>
        <taxon>Neopterygii</taxon>
        <taxon>Teleostei</taxon>
        <taxon>Neoteleostei</taxon>
        <taxon>Acanthomorphata</taxon>
        <taxon>Ovalentaria</taxon>
        <taxon>Atherinomorphae</taxon>
        <taxon>Cyprinodontiformes</taxon>
        <taxon>Poeciliidae</taxon>
        <taxon>Poeciliinae</taxon>
        <taxon>Xiphophorus</taxon>
    </lineage>
</organism>
<reference evidence="2" key="1">
    <citation type="submission" date="2012-01" db="EMBL/GenBank/DDBJ databases">
        <authorList>
            <person name="Walter R."/>
            <person name="Schartl M."/>
            <person name="Warren W."/>
        </authorList>
    </citation>
    <scope>NUCLEOTIDE SEQUENCE [LARGE SCALE GENOMIC DNA]</scope>
    <source>
        <strain evidence="2">JP 163 A</strain>
    </source>
</reference>
<name>A0A3B5Q3Q4_XIPMA</name>
<dbReference type="InParanoid" id="A0A3B5Q3Q4"/>
<evidence type="ECO:0000313" key="1">
    <source>
        <dbReference type="Ensembl" id="ENSXMAP00000025432.1"/>
    </source>
</evidence>
<protein>
    <submittedName>
        <fullName evidence="1">Uncharacterized protein</fullName>
    </submittedName>
</protein>
<reference evidence="2" key="2">
    <citation type="journal article" date="2013" name="Nat. Genet.">
        <title>The genome of the platyfish, Xiphophorus maculatus, provides insights into evolutionary adaptation and several complex traits.</title>
        <authorList>
            <person name="Schartl M."/>
            <person name="Walter R.B."/>
            <person name="Shen Y."/>
            <person name="Garcia T."/>
            <person name="Catchen J."/>
            <person name="Amores A."/>
            <person name="Braasch I."/>
            <person name="Chalopin D."/>
            <person name="Volff J.N."/>
            <person name="Lesch K.P."/>
            <person name="Bisazza A."/>
            <person name="Minx P."/>
            <person name="Hillier L."/>
            <person name="Wilson R.K."/>
            <person name="Fuerstenberg S."/>
            <person name="Boore J."/>
            <person name="Searle S."/>
            <person name="Postlethwait J.H."/>
            <person name="Warren W.C."/>
        </authorList>
    </citation>
    <scope>NUCLEOTIDE SEQUENCE [LARGE SCALE GENOMIC DNA]</scope>
    <source>
        <strain evidence="2">JP 163 A</strain>
    </source>
</reference>
<sequence>VHPLDDVSTVVEDPADVFRVDGAGEVGVAVVPPVRARCADPLQAVREKQYKITDLYLYARGALTGTLLSSRPFLCSVASKFREVFLDFRFPCDYFLREQSIGLIVLSDHHVVTATGHYKDDGRHIYKSRSSCYFYLLEIDFVYLKSCFEDPRSQNSASKQILGEKNKTQNIKKALLQEELLLPMASLYPGSGCKSYCATHRWKVKVFLVDEVENIFDSVLVLWTGQLHWWRQCAHGCYYGLLLNIVLDVLNFLLLFSETNKTDICVRNCETKTIRSFISSLS</sequence>
<evidence type="ECO:0000313" key="2">
    <source>
        <dbReference type="Proteomes" id="UP000002852"/>
    </source>
</evidence>
<reference evidence="1" key="4">
    <citation type="submission" date="2025-09" db="UniProtKB">
        <authorList>
            <consortium name="Ensembl"/>
        </authorList>
    </citation>
    <scope>IDENTIFICATION</scope>
    <source>
        <strain evidence="1">JP 163 A</strain>
    </source>
</reference>
<dbReference type="OMA" id="RCHEDDS"/>
<dbReference type="AlphaFoldDB" id="A0A3B5Q3Q4"/>
<keyword evidence="2" id="KW-1185">Reference proteome</keyword>
<accession>A0A3B5Q3Q4</accession>
<proteinExistence type="predicted"/>
<dbReference type="Ensembl" id="ENSXMAT00000030061.1">
    <property type="protein sequence ID" value="ENSXMAP00000025432.1"/>
    <property type="gene ID" value="ENSXMAG00000021875.1"/>
</dbReference>
<dbReference type="Proteomes" id="UP000002852">
    <property type="component" value="Unassembled WGS sequence"/>
</dbReference>
<dbReference type="GeneTree" id="ENSGT01110000267310"/>
<reference evidence="1" key="3">
    <citation type="submission" date="2025-08" db="UniProtKB">
        <authorList>
            <consortium name="Ensembl"/>
        </authorList>
    </citation>
    <scope>IDENTIFICATION</scope>
    <source>
        <strain evidence="1">JP 163 A</strain>
    </source>
</reference>